<protein>
    <submittedName>
        <fullName evidence="3">Endoglucanase</fullName>
    </submittedName>
</protein>
<gene>
    <name evidence="3" type="ORF">SAMN05444716_109172</name>
</gene>
<organism evidence="3 4">
    <name type="scientific">Streptomyces harbinensis</name>
    <dbReference type="NCBI Taxonomy" id="1176198"/>
    <lineage>
        <taxon>Bacteria</taxon>
        <taxon>Bacillati</taxon>
        <taxon>Actinomycetota</taxon>
        <taxon>Actinomycetes</taxon>
        <taxon>Kitasatosporales</taxon>
        <taxon>Streptomycetaceae</taxon>
        <taxon>Streptomyces</taxon>
    </lineage>
</organism>
<sequence>MVRSRSSWLSAALLALAVLLGLAGPAPAATPPPPTGATGASAAETVAAMQPGWNLGNTLDATGPDETSWGNPG</sequence>
<keyword evidence="2" id="KW-0732">Signal</keyword>
<feature type="region of interest" description="Disordered" evidence="1">
    <location>
        <begin position="50"/>
        <end position="73"/>
    </location>
</feature>
<evidence type="ECO:0000313" key="3">
    <source>
        <dbReference type="EMBL" id="SFT16559.1"/>
    </source>
</evidence>
<evidence type="ECO:0000256" key="2">
    <source>
        <dbReference type="SAM" id="SignalP"/>
    </source>
</evidence>
<proteinExistence type="predicted"/>
<dbReference type="STRING" id="1176198.SAMN05444716_109172"/>
<keyword evidence="4" id="KW-1185">Reference proteome</keyword>
<evidence type="ECO:0000256" key="1">
    <source>
        <dbReference type="SAM" id="MobiDB-lite"/>
    </source>
</evidence>
<feature type="signal peptide" evidence="2">
    <location>
        <begin position="1"/>
        <end position="28"/>
    </location>
</feature>
<accession>A0A1I6VSB5</accession>
<reference evidence="4" key="1">
    <citation type="submission" date="2016-10" db="EMBL/GenBank/DDBJ databases">
        <authorList>
            <person name="Varghese N."/>
            <person name="Submissions S."/>
        </authorList>
    </citation>
    <scope>NUCLEOTIDE SEQUENCE [LARGE SCALE GENOMIC DNA]</scope>
    <source>
        <strain evidence="4">CGMCC 4.7047</strain>
    </source>
</reference>
<dbReference type="Proteomes" id="UP000198873">
    <property type="component" value="Unassembled WGS sequence"/>
</dbReference>
<dbReference type="AlphaFoldDB" id="A0A1I6VSB5"/>
<dbReference type="Gene3D" id="3.20.20.80">
    <property type="entry name" value="Glycosidases"/>
    <property type="match status" value="1"/>
</dbReference>
<evidence type="ECO:0000313" key="4">
    <source>
        <dbReference type="Proteomes" id="UP000198873"/>
    </source>
</evidence>
<name>A0A1I6VSB5_9ACTN</name>
<dbReference type="EMBL" id="FPAB01000009">
    <property type="protein sequence ID" value="SFT16559.1"/>
    <property type="molecule type" value="Genomic_DNA"/>
</dbReference>
<feature type="chain" id="PRO_5011573341" evidence="2">
    <location>
        <begin position="29"/>
        <end position="73"/>
    </location>
</feature>
<dbReference type="RefSeq" id="WP_237751248.1">
    <property type="nucleotide sequence ID" value="NZ_CP054938.1"/>
</dbReference>